<evidence type="ECO:0000256" key="4">
    <source>
        <dbReference type="SAM" id="MobiDB-lite"/>
    </source>
</evidence>
<keyword evidence="2 3" id="KW-0378">Hydrolase</keyword>
<comment type="similarity">
    <text evidence="1 3">Belongs to the type-B carboxylesterase/lipase family.</text>
</comment>
<evidence type="ECO:0000313" key="6">
    <source>
        <dbReference type="EMBL" id="MDN4616019.1"/>
    </source>
</evidence>
<dbReference type="Proteomes" id="UP001174208">
    <property type="component" value="Unassembled WGS sequence"/>
</dbReference>
<dbReference type="Pfam" id="PF00135">
    <property type="entry name" value="COesterase"/>
    <property type="match status" value="1"/>
</dbReference>
<protein>
    <recommendedName>
        <fullName evidence="3">Carboxylic ester hydrolase</fullName>
        <ecNumber evidence="3">3.1.1.-</ecNumber>
    </recommendedName>
</protein>
<reference evidence="6" key="1">
    <citation type="submission" date="2023-06" db="EMBL/GenBank/DDBJ databases">
        <title>MT1 and MT2 Draft Genomes of Novel Species.</title>
        <authorList>
            <person name="Venkateswaran K."/>
        </authorList>
    </citation>
    <scope>NUCLEOTIDE SEQUENCE</scope>
    <source>
        <strain evidence="6">F6_8S_P_1B</strain>
    </source>
</reference>
<dbReference type="Gene3D" id="3.40.50.1820">
    <property type="entry name" value="alpha/beta hydrolase"/>
    <property type="match status" value="1"/>
</dbReference>
<proteinExistence type="inferred from homology"/>
<dbReference type="EC" id="3.1.1.-" evidence="3"/>
<dbReference type="PANTHER" id="PTHR11559">
    <property type="entry name" value="CARBOXYLESTERASE"/>
    <property type="match status" value="1"/>
</dbReference>
<dbReference type="SUPFAM" id="SSF53474">
    <property type="entry name" value="alpha/beta-Hydrolases"/>
    <property type="match status" value="1"/>
</dbReference>
<evidence type="ECO:0000256" key="3">
    <source>
        <dbReference type="RuleBase" id="RU361235"/>
    </source>
</evidence>
<feature type="region of interest" description="Disordered" evidence="4">
    <location>
        <begin position="1"/>
        <end position="21"/>
    </location>
</feature>
<dbReference type="PROSITE" id="PS00941">
    <property type="entry name" value="CARBOXYLESTERASE_B_2"/>
    <property type="match status" value="1"/>
</dbReference>
<dbReference type="InterPro" id="IPR029058">
    <property type="entry name" value="AB_hydrolase_fold"/>
</dbReference>
<comment type="caution">
    <text evidence="6">The sequence shown here is derived from an EMBL/GenBank/DDBJ whole genome shotgun (WGS) entry which is preliminary data.</text>
</comment>
<dbReference type="InterPro" id="IPR050309">
    <property type="entry name" value="Type-B_Carboxylest/Lipase"/>
</dbReference>
<dbReference type="PROSITE" id="PS00122">
    <property type="entry name" value="CARBOXYLESTERASE_B_1"/>
    <property type="match status" value="1"/>
</dbReference>
<dbReference type="InterPro" id="IPR019819">
    <property type="entry name" value="Carboxylesterase_B_CS"/>
</dbReference>
<evidence type="ECO:0000256" key="2">
    <source>
        <dbReference type="ARBA" id="ARBA00022801"/>
    </source>
</evidence>
<dbReference type="InterPro" id="IPR002018">
    <property type="entry name" value="CarbesteraseB"/>
</dbReference>
<keyword evidence="7" id="KW-1185">Reference proteome</keyword>
<evidence type="ECO:0000259" key="5">
    <source>
        <dbReference type="Pfam" id="PF00135"/>
    </source>
</evidence>
<dbReference type="InterPro" id="IPR019826">
    <property type="entry name" value="Carboxylesterase_B_AS"/>
</dbReference>
<name>A0ABT8KI95_9MICO</name>
<accession>A0ABT8KI95</accession>
<feature type="domain" description="Carboxylesterase type B" evidence="5">
    <location>
        <begin position="7"/>
        <end position="504"/>
    </location>
</feature>
<evidence type="ECO:0000313" key="7">
    <source>
        <dbReference type="Proteomes" id="UP001174208"/>
    </source>
</evidence>
<sequence length="515" mass="54725">MSSGSEHPVVETRSGAVRGTDDGRTAVWRGLRYAEPPVGPLRWRAPVPAAPWSGVADATAFGGTAPQIPNPAVPQGPARQDEDCLFLNVWRPSLREALPGAPRPVMVWIHGGAYTLGSASQPIYDGSRLVEVGDVVLVTLNYRLGALGFLDLSNVVSGGRSGEFDTNPALRDVLLALAWVRDNIAAFGGDPDRVTVFGQSAGGGIIAALLASPAAAGLFHRAIVQSAPATSMYGPERATAVARRFLEAADATGATPDDLRALPVDTVLRAAASAYTDVPREHPGTLAFAPSVDGDLLPEAPIAVLSAGRGHPVPLVIGSNRDEATLFRVMRSSLLPLTRRGLDAMFARMLEENPGVEAPKCDQVLAAYAGLPRRAVGVGMATDIAFRMPAVWIAEGHSAVAPTHLYRFDHATPLLRLAGVGAAHASDLYYVWGNLEATPRDPSFRLGGKAEARRVTRRVQERWTAFAHGRPPGTDWPAYRVPERETLVIGSEDRVVRDLDAARLAGWGATALTFR</sequence>
<dbReference type="EMBL" id="JAROCF010000001">
    <property type="protein sequence ID" value="MDN4616019.1"/>
    <property type="molecule type" value="Genomic_DNA"/>
</dbReference>
<organism evidence="6 7">
    <name type="scientific">Leifsonia williamsii</name>
    <dbReference type="NCBI Taxonomy" id="3035919"/>
    <lineage>
        <taxon>Bacteria</taxon>
        <taxon>Bacillati</taxon>
        <taxon>Actinomycetota</taxon>
        <taxon>Actinomycetes</taxon>
        <taxon>Micrococcales</taxon>
        <taxon>Microbacteriaceae</taxon>
        <taxon>Leifsonia</taxon>
    </lineage>
</organism>
<dbReference type="RefSeq" id="WP_301211944.1">
    <property type="nucleotide sequence ID" value="NZ_JAROCF010000001.1"/>
</dbReference>
<gene>
    <name evidence="6" type="ORF">P5G50_16330</name>
</gene>
<evidence type="ECO:0000256" key="1">
    <source>
        <dbReference type="ARBA" id="ARBA00005964"/>
    </source>
</evidence>